<organism evidence="5 6">
    <name type="scientific">Eptatretus burgeri</name>
    <name type="common">Inshore hagfish</name>
    <dbReference type="NCBI Taxonomy" id="7764"/>
    <lineage>
        <taxon>Eukaryota</taxon>
        <taxon>Metazoa</taxon>
        <taxon>Chordata</taxon>
        <taxon>Craniata</taxon>
        <taxon>Vertebrata</taxon>
        <taxon>Cyclostomata</taxon>
        <taxon>Myxini</taxon>
        <taxon>Myxiniformes</taxon>
        <taxon>Myxinidae</taxon>
        <taxon>Eptatretinae</taxon>
        <taxon>Eptatretus</taxon>
    </lineage>
</organism>
<dbReference type="Pfam" id="PF00038">
    <property type="entry name" value="Filament"/>
    <property type="match status" value="1"/>
</dbReference>
<protein>
    <recommendedName>
        <fullName evidence="4">IF rod domain-containing protein</fullName>
    </recommendedName>
</protein>
<keyword evidence="1" id="KW-0403">Intermediate filament</keyword>
<dbReference type="GO" id="GO:0005198">
    <property type="term" value="F:structural molecule activity"/>
    <property type="evidence" value="ECO:0007669"/>
    <property type="project" value="InterPro"/>
</dbReference>
<dbReference type="Gene3D" id="1.20.5.170">
    <property type="match status" value="1"/>
</dbReference>
<feature type="domain" description="IF rod" evidence="4">
    <location>
        <begin position="36"/>
        <end position="304"/>
    </location>
</feature>
<dbReference type="AlphaFoldDB" id="A0A8C4PZ25"/>
<dbReference type="GO" id="GO:0005882">
    <property type="term" value="C:intermediate filament"/>
    <property type="evidence" value="ECO:0007669"/>
    <property type="project" value="UniProtKB-KW"/>
</dbReference>
<dbReference type="SMART" id="SM01391">
    <property type="entry name" value="Filament"/>
    <property type="match status" value="1"/>
</dbReference>
<dbReference type="PROSITE" id="PS51842">
    <property type="entry name" value="IF_ROD_2"/>
    <property type="match status" value="1"/>
</dbReference>
<dbReference type="Proteomes" id="UP000694388">
    <property type="component" value="Unplaced"/>
</dbReference>
<dbReference type="PRINTS" id="PR01248">
    <property type="entry name" value="TYPE1KERATIN"/>
</dbReference>
<evidence type="ECO:0000256" key="3">
    <source>
        <dbReference type="SAM" id="Coils"/>
    </source>
</evidence>
<dbReference type="Ensembl" id="ENSEBUT00000007416.1">
    <property type="protein sequence ID" value="ENSEBUP00000006949.1"/>
    <property type="gene ID" value="ENSEBUG00000004558.1"/>
</dbReference>
<dbReference type="PANTHER" id="PTHR23239:SF344">
    <property type="entry name" value="KERATIN, TYPE I CYTOSKELETAL 15-LIKE"/>
    <property type="match status" value="1"/>
</dbReference>
<evidence type="ECO:0000256" key="2">
    <source>
        <dbReference type="ARBA" id="ARBA00023054"/>
    </source>
</evidence>
<proteinExistence type="predicted"/>
<name>A0A8C4PZ25_EPTBU</name>
<sequence length="347" mass="39600">MAASSSAPPRRAMSIDGRARRHDMHISPGGTTFGNEQTQLKDLNERLGVYLERVSYLEKINGEMEASIKVELEQRAANVPDWTRYEQIIKDLRQKINDTINENTSLSLEIDNNRFAGSDFRQKWETENDLYQAVEGDIASLRSQTNDINLSCSELETHLECLRSDLESMRRQHKEEKEKLSKGLSDGMSVEVDAVKGINLNEILNGVRNKYEEIVKKNQQEAEEEYQSKVFSLEEMLQETEDRKANELSRLQSSLLKAEANLEGAQKNLRGQMQEFDILLDAKMDLEREIAMYHKLINGEDKMVDYPDPTPEPSTPTKKKVVKVVTQEIVDGQVVSEVSETQEALSM</sequence>
<evidence type="ECO:0000256" key="1">
    <source>
        <dbReference type="ARBA" id="ARBA00022754"/>
    </source>
</evidence>
<reference evidence="5" key="2">
    <citation type="submission" date="2025-09" db="UniProtKB">
        <authorList>
            <consortium name="Ensembl"/>
        </authorList>
    </citation>
    <scope>IDENTIFICATION</scope>
</reference>
<accession>A0A8C4PZ25</accession>
<feature type="coiled-coil region" evidence="3">
    <location>
        <begin position="152"/>
        <end position="275"/>
    </location>
</feature>
<dbReference type="GeneTree" id="ENSGT00950000182969"/>
<reference evidence="5" key="1">
    <citation type="submission" date="2025-08" db="UniProtKB">
        <authorList>
            <consortium name="Ensembl"/>
        </authorList>
    </citation>
    <scope>IDENTIFICATION</scope>
</reference>
<dbReference type="InterPro" id="IPR039008">
    <property type="entry name" value="IF_rod_dom"/>
</dbReference>
<dbReference type="Gene3D" id="1.20.5.1160">
    <property type="entry name" value="Vasodilator-stimulated phosphoprotein"/>
    <property type="match status" value="1"/>
</dbReference>
<dbReference type="SUPFAM" id="SSF64593">
    <property type="entry name" value="Intermediate filament protein, coiled coil region"/>
    <property type="match status" value="2"/>
</dbReference>
<evidence type="ECO:0000313" key="5">
    <source>
        <dbReference type="Ensembl" id="ENSEBUP00000006949.1"/>
    </source>
</evidence>
<evidence type="ECO:0000259" key="4">
    <source>
        <dbReference type="PROSITE" id="PS51842"/>
    </source>
</evidence>
<dbReference type="PANTHER" id="PTHR23239">
    <property type="entry name" value="INTERMEDIATE FILAMENT"/>
    <property type="match status" value="1"/>
</dbReference>
<keyword evidence="6" id="KW-1185">Reference proteome</keyword>
<evidence type="ECO:0000313" key="6">
    <source>
        <dbReference type="Proteomes" id="UP000694388"/>
    </source>
</evidence>
<dbReference type="InterPro" id="IPR002957">
    <property type="entry name" value="Keratin_I"/>
</dbReference>
<keyword evidence="2 3" id="KW-0175">Coiled coil</keyword>